<reference evidence="2 3" key="2">
    <citation type="submission" date="2021-10" db="EMBL/GenBank/DDBJ databases">
        <authorList>
            <person name="Piombo E."/>
        </authorList>
    </citation>
    <scope>NUCLEOTIDE SEQUENCE [LARGE SCALE GENOMIC DNA]</scope>
</reference>
<proteinExistence type="inferred from homology"/>
<evidence type="ECO:0000313" key="2">
    <source>
        <dbReference type="EMBL" id="CAH0003088.1"/>
    </source>
</evidence>
<dbReference type="Gene3D" id="3.40.50.12500">
    <property type="match status" value="1"/>
</dbReference>
<accession>A0A9N9YCZ9</accession>
<protein>
    <recommendedName>
        <fullName evidence="4">DCG1 protein</fullName>
    </recommendedName>
</protein>
<sequence>DNLKATMHILILNPNSSQDMTRGMLAATDALKLGDSIKISTYTAPSTAPASINDDTDIKASEEAVCQDIADKSLSLDQYDAVLVACFSVHTLVPRLPTLTSASVTGIFEASILTAQLLLQPYTDQKWGIVTTGKFWEDHLSAGVRSFFGQAPRGDLGQGGSSSSSNFAGVFSTGLTAGDFHHLPQAEVDAKLREATGKLLKAGDVRCVVMGCGGMAGLERVIRSTAAELIGEDFARGLYVVDGVRAGVLQLEQLVRSKQVFV</sequence>
<dbReference type="PANTHER" id="PTHR28047:SF5">
    <property type="entry name" value="PROTEIN DCG1"/>
    <property type="match status" value="1"/>
</dbReference>
<dbReference type="AlphaFoldDB" id="A0A9N9YCZ9"/>
<keyword evidence="3" id="KW-1185">Reference proteome</keyword>
<evidence type="ECO:0000256" key="1">
    <source>
        <dbReference type="ARBA" id="ARBA00038414"/>
    </source>
</evidence>
<feature type="non-terminal residue" evidence="2">
    <location>
        <position position="1"/>
    </location>
</feature>
<dbReference type="InterPro" id="IPR052186">
    <property type="entry name" value="Hydantoin_racemase-like"/>
</dbReference>
<dbReference type="PANTHER" id="PTHR28047">
    <property type="entry name" value="PROTEIN DCG1"/>
    <property type="match status" value="1"/>
</dbReference>
<dbReference type="InterPro" id="IPR015942">
    <property type="entry name" value="Asp/Glu/hydantoin_racemase"/>
</dbReference>
<gene>
    <name evidence="2" type="ORF">CBYS24578_00011418</name>
</gene>
<dbReference type="InterPro" id="IPR053714">
    <property type="entry name" value="Iso_Racemase_Enz_sf"/>
</dbReference>
<comment type="caution">
    <text evidence="2">The sequence shown here is derived from an EMBL/GenBank/DDBJ whole genome shotgun (WGS) entry which is preliminary data.</text>
</comment>
<dbReference type="Proteomes" id="UP000754883">
    <property type="component" value="Unassembled WGS sequence"/>
</dbReference>
<organism evidence="2 3">
    <name type="scientific">Clonostachys byssicola</name>
    <dbReference type="NCBI Taxonomy" id="160290"/>
    <lineage>
        <taxon>Eukaryota</taxon>
        <taxon>Fungi</taxon>
        <taxon>Dikarya</taxon>
        <taxon>Ascomycota</taxon>
        <taxon>Pezizomycotina</taxon>
        <taxon>Sordariomycetes</taxon>
        <taxon>Hypocreomycetidae</taxon>
        <taxon>Hypocreales</taxon>
        <taxon>Bionectriaceae</taxon>
        <taxon>Clonostachys</taxon>
    </lineage>
</organism>
<dbReference type="Pfam" id="PF01177">
    <property type="entry name" value="Asp_Glu_race"/>
    <property type="match status" value="1"/>
</dbReference>
<evidence type="ECO:0008006" key="4">
    <source>
        <dbReference type="Google" id="ProtNLM"/>
    </source>
</evidence>
<comment type="similarity">
    <text evidence="1">Belongs to the HyuE racemase family.</text>
</comment>
<dbReference type="EMBL" id="CABFNO020001563">
    <property type="protein sequence ID" value="CAH0003088.1"/>
    <property type="molecule type" value="Genomic_DNA"/>
</dbReference>
<dbReference type="OrthoDB" id="412018at2759"/>
<name>A0A9N9YCZ9_9HYPO</name>
<reference evidence="3" key="1">
    <citation type="submission" date="2019-06" db="EMBL/GenBank/DDBJ databases">
        <authorList>
            <person name="Broberg M."/>
        </authorList>
    </citation>
    <scope>NUCLEOTIDE SEQUENCE [LARGE SCALE GENOMIC DNA]</scope>
</reference>
<dbReference type="GO" id="GO:0047661">
    <property type="term" value="F:amino-acid racemase activity"/>
    <property type="evidence" value="ECO:0007669"/>
    <property type="project" value="InterPro"/>
</dbReference>
<evidence type="ECO:0000313" key="3">
    <source>
        <dbReference type="Proteomes" id="UP000754883"/>
    </source>
</evidence>